<accession>A0ABD1HBT4</accession>
<dbReference type="Gene3D" id="2.40.330.10">
    <property type="entry name" value="DNA-binding pseudobarrel domain"/>
    <property type="match status" value="2"/>
</dbReference>
<keyword evidence="6" id="KW-0539">Nucleus</keyword>
<evidence type="ECO:0000256" key="2">
    <source>
        <dbReference type="ARBA" id="ARBA00022737"/>
    </source>
</evidence>
<evidence type="ECO:0000256" key="1">
    <source>
        <dbReference type="ARBA" id="ARBA00004123"/>
    </source>
</evidence>
<dbReference type="EMBL" id="JBEAFC010000006">
    <property type="protein sequence ID" value="KAL1553415.1"/>
    <property type="molecule type" value="Genomic_DNA"/>
</dbReference>
<dbReference type="SUPFAM" id="SSF101936">
    <property type="entry name" value="DNA-binding pseudobarrel domain"/>
    <property type="match status" value="2"/>
</dbReference>
<keyword evidence="3" id="KW-0805">Transcription regulation</keyword>
<keyword evidence="9" id="KW-1185">Reference proteome</keyword>
<dbReference type="Pfam" id="PF02362">
    <property type="entry name" value="B3"/>
    <property type="match status" value="2"/>
</dbReference>
<evidence type="ECO:0000259" key="7">
    <source>
        <dbReference type="PROSITE" id="PS50863"/>
    </source>
</evidence>
<dbReference type="CDD" id="cd10017">
    <property type="entry name" value="B3_DNA"/>
    <property type="match status" value="2"/>
</dbReference>
<dbReference type="Proteomes" id="UP001567538">
    <property type="component" value="Unassembled WGS sequence"/>
</dbReference>
<keyword evidence="4" id="KW-0238">DNA-binding</keyword>
<feature type="domain" description="TF-B3" evidence="7">
    <location>
        <begin position="51"/>
        <end position="144"/>
    </location>
</feature>
<dbReference type="InterPro" id="IPR039218">
    <property type="entry name" value="REM_fam"/>
</dbReference>
<dbReference type="PROSITE" id="PS50863">
    <property type="entry name" value="B3"/>
    <property type="match status" value="2"/>
</dbReference>
<keyword evidence="2" id="KW-0677">Repeat</keyword>
<dbReference type="InterPro" id="IPR003340">
    <property type="entry name" value="B3_DNA-bd"/>
</dbReference>
<comment type="subcellular location">
    <subcellularLocation>
        <location evidence="1">Nucleus</location>
    </subcellularLocation>
</comment>
<gene>
    <name evidence="8" type="ORF">AAHA92_14098</name>
</gene>
<evidence type="ECO:0000256" key="4">
    <source>
        <dbReference type="ARBA" id="ARBA00023125"/>
    </source>
</evidence>
<sequence>MERKRKSDPMQFFKVLVPGFHQTLVKFLFLTYAFYILRYSTTIILLYAQIWKHNARENHSLSLRLQNLPPATSKEIEKLESRTAFLESRIGTWKVSLCKGNNGVICLEEGWPQFVERHALSMGEFVFFEHTGDLHFKLTAYKTNFCENLFPVQALIPLNNCKTEEQEEEEEESTCFEKKMIPSYGRVGATVNIPEKFIRRNDFGRGYEKGVLIDPIGREWDVKLKGEAERGQWRMRNGWDGFYAANGLSDGDICVFRLNRRLQTATAAVFNVDIVRAYE</sequence>
<organism evidence="8 9">
    <name type="scientific">Salvia divinorum</name>
    <name type="common">Maria pastora</name>
    <name type="synonym">Diviner's sage</name>
    <dbReference type="NCBI Taxonomy" id="28513"/>
    <lineage>
        <taxon>Eukaryota</taxon>
        <taxon>Viridiplantae</taxon>
        <taxon>Streptophyta</taxon>
        <taxon>Embryophyta</taxon>
        <taxon>Tracheophyta</taxon>
        <taxon>Spermatophyta</taxon>
        <taxon>Magnoliopsida</taxon>
        <taxon>eudicotyledons</taxon>
        <taxon>Gunneridae</taxon>
        <taxon>Pentapetalae</taxon>
        <taxon>asterids</taxon>
        <taxon>lamiids</taxon>
        <taxon>Lamiales</taxon>
        <taxon>Lamiaceae</taxon>
        <taxon>Nepetoideae</taxon>
        <taxon>Mentheae</taxon>
        <taxon>Salviinae</taxon>
        <taxon>Salvia</taxon>
        <taxon>Salvia subgen. Calosphace</taxon>
    </lineage>
</organism>
<reference evidence="8 9" key="1">
    <citation type="submission" date="2024-06" db="EMBL/GenBank/DDBJ databases">
        <title>A chromosome level genome sequence of Diviner's sage (Salvia divinorum).</title>
        <authorList>
            <person name="Ford S.A."/>
            <person name="Ro D.-K."/>
            <person name="Ness R.W."/>
            <person name="Phillips M.A."/>
        </authorList>
    </citation>
    <scope>NUCLEOTIDE SEQUENCE [LARGE SCALE GENOMIC DNA]</scope>
    <source>
        <strain evidence="8">SAF-2024a</strain>
        <tissue evidence="8">Leaf</tissue>
    </source>
</reference>
<evidence type="ECO:0000313" key="9">
    <source>
        <dbReference type="Proteomes" id="UP001567538"/>
    </source>
</evidence>
<evidence type="ECO:0000256" key="5">
    <source>
        <dbReference type="ARBA" id="ARBA00023163"/>
    </source>
</evidence>
<dbReference type="GO" id="GO:0005634">
    <property type="term" value="C:nucleus"/>
    <property type="evidence" value="ECO:0007669"/>
    <property type="project" value="UniProtKB-SubCell"/>
</dbReference>
<dbReference type="AlphaFoldDB" id="A0ABD1HBT4"/>
<dbReference type="GO" id="GO:0003677">
    <property type="term" value="F:DNA binding"/>
    <property type="evidence" value="ECO:0007669"/>
    <property type="project" value="UniProtKB-KW"/>
</dbReference>
<keyword evidence="5" id="KW-0804">Transcription</keyword>
<comment type="caution">
    <text evidence="8">The sequence shown here is derived from an EMBL/GenBank/DDBJ whole genome shotgun (WGS) entry which is preliminary data.</text>
</comment>
<dbReference type="PANTHER" id="PTHR31674">
    <property type="entry name" value="B3 DOMAIN-CONTAINING PROTEIN REM-LIKE 3-RELATED"/>
    <property type="match status" value="1"/>
</dbReference>
<proteinExistence type="predicted"/>
<dbReference type="SMART" id="SM01019">
    <property type="entry name" value="B3"/>
    <property type="match status" value="2"/>
</dbReference>
<dbReference type="InterPro" id="IPR015300">
    <property type="entry name" value="DNA-bd_pseudobarrel_sf"/>
</dbReference>
<name>A0ABD1HBT4_SALDI</name>
<evidence type="ECO:0000313" key="8">
    <source>
        <dbReference type="EMBL" id="KAL1553415.1"/>
    </source>
</evidence>
<dbReference type="PANTHER" id="PTHR31674:SF62">
    <property type="entry name" value="B3 DOMAIN-CONTAINING PROTEIN REM14-RELATED"/>
    <property type="match status" value="1"/>
</dbReference>
<evidence type="ECO:0000256" key="6">
    <source>
        <dbReference type="ARBA" id="ARBA00023242"/>
    </source>
</evidence>
<evidence type="ECO:0000256" key="3">
    <source>
        <dbReference type="ARBA" id="ARBA00023015"/>
    </source>
</evidence>
<protein>
    <submittedName>
        <fullName evidence="8">B3 domain-containing protein REM-like 3</fullName>
    </submittedName>
</protein>
<feature type="domain" description="TF-B3" evidence="7">
    <location>
        <begin position="176"/>
        <end position="278"/>
    </location>
</feature>